<dbReference type="Pfam" id="PF03987">
    <property type="entry name" value="Autophagy_act_C"/>
    <property type="match status" value="1"/>
</dbReference>
<dbReference type="GO" id="GO:0061651">
    <property type="term" value="F:Atg12 conjugating enzyme activity"/>
    <property type="evidence" value="ECO:0007669"/>
    <property type="project" value="TreeGrafter"/>
</dbReference>
<evidence type="ECO:0000313" key="9">
    <source>
        <dbReference type="Proteomes" id="UP000242287"/>
    </source>
</evidence>
<dbReference type="GO" id="GO:0032446">
    <property type="term" value="P:protein modification by small protein conjugation"/>
    <property type="evidence" value="ECO:0007669"/>
    <property type="project" value="TreeGrafter"/>
</dbReference>
<dbReference type="PANTHER" id="PTHR14957:SF1">
    <property type="entry name" value="UBIQUITIN-LIKE-CONJUGATING ENZYME ATG10"/>
    <property type="match status" value="1"/>
</dbReference>
<dbReference type="GO" id="GO:0000422">
    <property type="term" value="P:autophagy of mitochondrion"/>
    <property type="evidence" value="ECO:0007669"/>
    <property type="project" value="TreeGrafter"/>
</dbReference>
<gene>
    <name evidence="8" type="ORF">AMATHDRAFT_142570</name>
</gene>
<dbReference type="AlphaFoldDB" id="A0A2A9NUJ0"/>
<evidence type="ECO:0000256" key="7">
    <source>
        <dbReference type="ARBA" id="ARBA00029833"/>
    </source>
</evidence>
<dbReference type="EMBL" id="KZ301988">
    <property type="protein sequence ID" value="PFH51446.1"/>
    <property type="molecule type" value="Genomic_DNA"/>
</dbReference>
<evidence type="ECO:0000256" key="2">
    <source>
        <dbReference type="ARBA" id="ARBA00021099"/>
    </source>
</evidence>
<sequence>MFSRSQFDTACKAYVSKHNKWTWHEHSTFPGFGYMSRTTIQTMRSPINCLDEQLEGSSALDNIDEATAPIGIDVLTSQQYVIFSATFQVPTFYFTVHDAKGVPLSLYDILRSTLFRRFAFTGVERSNHALTLPGSSFPLLSQGDHPTLGTPCWYLHPCATAKAVGELMAEQQGKMEEEEEILLKTLETWVLVVRQVVDWGRE</sequence>
<dbReference type="GO" id="GO:0005829">
    <property type="term" value="C:cytosol"/>
    <property type="evidence" value="ECO:0007669"/>
    <property type="project" value="TreeGrafter"/>
</dbReference>
<keyword evidence="4" id="KW-0833">Ubl conjugation pathway</keyword>
<protein>
    <recommendedName>
        <fullName evidence="2">Ubiquitin-like-conjugating enzyme ATG10</fullName>
    </recommendedName>
    <alternativeName>
        <fullName evidence="7">Autophagy-related protein 10</fullName>
    </alternativeName>
</protein>
<comment type="similarity">
    <text evidence="1">Belongs to the ATG10 family.</text>
</comment>
<evidence type="ECO:0000256" key="1">
    <source>
        <dbReference type="ARBA" id="ARBA00005696"/>
    </source>
</evidence>
<keyword evidence="6" id="KW-0072">Autophagy</keyword>
<accession>A0A2A9NUJ0</accession>
<name>A0A2A9NUJ0_9AGAR</name>
<organism evidence="8 9">
    <name type="scientific">Amanita thiersii Skay4041</name>
    <dbReference type="NCBI Taxonomy" id="703135"/>
    <lineage>
        <taxon>Eukaryota</taxon>
        <taxon>Fungi</taxon>
        <taxon>Dikarya</taxon>
        <taxon>Basidiomycota</taxon>
        <taxon>Agaricomycotina</taxon>
        <taxon>Agaricomycetes</taxon>
        <taxon>Agaricomycetidae</taxon>
        <taxon>Agaricales</taxon>
        <taxon>Pluteineae</taxon>
        <taxon>Amanitaceae</taxon>
        <taxon>Amanita</taxon>
    </lineage>
</organism>
<keyword evidence="9" id="KW-1185">Reference proteome</keyword>
<keyword evidence="5" id="KW-0813">Transport</keyword>
<dbReference type="GO" id="GO:0000045">
    <property type="term" value="P:autophagosome assembly"/>
    <property type="evidence" value="ECO:0007669"/>
    <property type="project" value="TreeGrafter"/>
</dbReference>
<dbReference type="PANTHER" id="PTHR14957">
    <property type="entry name" value="UBIQUITIN-LIKE-CONJUGATING ENZYME ATG10"/>
    <property type="match status" value="1"/>
</dbReference>
<dbReference type="STRING" id="703135.A0A2A9NUJ0"/>
<dbReference type="InterPro" id="IPR007135">
    <property type="entry name" value="Atg3/Atg10"/>
</dbReference>
<dbReference type="Gene3D" id="3.30.1460.50">
    <property type="match status" value="1"/>
</dbReference>
<evidence type="ECO:0000256" key="4">
    <source>
        <dbReference type="ARBA" id="ARBA00022786"/>
    </source>
</evidence>
<proteinExistence type="inferred from homology"/>
<reference evidence="8 9" key="1">
    <citation type="submission" date="2014-02" db="EMBL/GenBank/DDBJ databases">
        <title>Transposable element dynamics among asymbiotic and ectomycorrhizal Amanita fungi.</title>
        <authorList>
            <consortium name="DOE Joint Genome Institute"/>
            <person name="Hess J."/>
            <person name="Skrede I."/>
            <person name="Wolfe B."/>
            <person name="LaButti K."/>
            <person name="Ohm R.A."/>
            <person name="Grigoriev I.V."/>
            <person name="Pringle A."/>
        </authorList>
    </citation>
    <scope>NUCLEOTIDE SEQUENCE [LARGE SCALE GENOMIC DNA]</scope>
    <source>
        <strain evidence="8 9">SKay4041</strain>
    </source>
</reference>
<evidence type="ECO:0000256" key="3">
    <source>
        <dbReference type="ARBA" id="ARBA00022679"/>
    </source>
</evidence>
<evidence type="ECO:0000313" key="8">
    <source>
        <dbReference type="EMBL" id="PFH51446.1"/>
    </source>
</evidence>
<dbReference type="Proteomes" id="UP000242287">
    <property type="component" value="Unassembled WGS sequence"/>
</dbReference>
<evidence type="ECO:0000256" key="6">
    <source>
        <dbReference type="ARBA" id="ARBA00023006"/>
    </source>
</evidence>
<keyword evidence="5" id="KW-0653">Protein transport</keyword>
<evidence type="ECO:0000256" key="5">
    <source>
        <dbReference type="ARBA" id="ARBA00022927"/>
    </source>
</evidence>
<dbReference type="GO" id="GO:0015031">
    <property type="term" value="P:protein transport"/>
    <property type="evidence" value="ECO:0007669"/>
    <property type="project" value="UniProtKB-KW"/>
</dbReference>
<keyword evidence="3" id="KW-0808">Transferase</keyword>
<dbReference type="OrthoDB" id="4089664at2759"/>